<accession>A0ABP2J4Y7</accession>
<keyword evidence="1" id="KW-0812">Transmembrane</keyword>
<evidence type="ECO:0000313" key="2">
    <source>
        <dbReference type="EMBL" id="EFO53544.1"/>
    </source>
</evidence>
<organism evidence="2">
    <name type="scientific">Streptococcus infantis SK1302</name>
    <dbReference type="NCBI Taxonomy" id="871237"/>
    <lineage>
        <taxon>Bacteria</taxon>
        <taxon>Bacillati</taxon>
        <taxon>Bacillota</taxon>
        <taxon>Bacilli</taxon>
        <taxon>Lactobacillales</taxon>
        <taxon>Streptococcaceae</taxon>
        <taxon>Streptococcus</taxon>
    </lineage>
</organism>
<gene>
    <name evidence="2" type="ORF">SIN_1638</name>
</gene>
<protein>
    <submittedName>
        <fullName evidence="2">Hypothetical membrane protein</fullName>
    </submittedName>
</protein>
<evidence type="ECO:0000256" key="1">
    <source>
        <dbReference type="SAM" id="Phobius"/>
    </source>
</evidence>
<dbReference type="EMBL" id="AEDY01000115">
    <property type="protein sequence ID" value="EFO53544.1"/>
    <property type="molecule type" value="Genomic_DNA"/>
</dbReference>
<proteinExistence type="predicted"/>
<keyword evidence="1" id="KW-0472">Membrane</keyword>
<reference evidence="2" key="1">
    <citation type="submission" date="2010-09" db="EMBL/GenBank/DDBJ databases">
        <authorList>
            <person name="Daugherty S.C."/>
            <person name="Kilian M."/>
            <person name="Tettelin H."/>
        </authorList>
    </citation>
    <scope>NUCLEOTIDE SEQUENCE [LARGE SCALE GENOMIC DNA]</scope>
    <source>
        <strain evidence="2">SK1302</strain>
    </source>
</reference>
<sequence length="47" mass="4909">MAMSAIGLKTNLIAMIKSSGKSILLGALCWIAIILTSLGMQTLIGIF</sequence>
<name>A0ABP2J4Y7_9STRE</name>
<feature type="transmembrane region" description="Helical" evidence="1">
    <location>
        <begin position="23"/>
        <end position="44"/>
    </location>
</feature>
<comment type="caution">
    <text evidence="2">The sequence shown here is derived from an EMBL/GenBank/DDBJ whole genome shotgun (WGS) entry which is preliminary data.</text>
</comment>
<keyword evidence="1" id="KW-1133">Transmembrane helix</keyword>